<comment type="caution">
    <text evidence="1">The sequence shown here is derived from an EMBL/GenBank/DDBJ whole genome shotgun (WGS) entry which is preliminary data.</text>
</comment>
<dbReference type="AlphaFoldDB" id="A0A0F9EZ60"/>
<name>A0A0F9EZ60_9ZZZZ</name>
<accession>A0A0F9EZ60</accession>
<protein>
    <submittedName>
        <fullName evidence="1">Uncharacterized protein</fullName>
    </submittedName>
</protein>
<evidence type="ECO:0000313" key="1">
    <source>
        <dbReference type="EMBL" id="KKL79398.1"/>
    </source>
</evidence>
<reference evidence="1" key="1">
    <citation type="journal article" date="2015" name="Nature">
        <title>Complex archaea that bridge the gap between prokaryotes and eukaryotes.</title>
        <authorList>
            <person name="Spang A."/>
            <person name="Saw J.H."/>
            <person name="Jorgensen S.L."/>
            <person name="Zaremba-Niedzwiedzka K."/>
            <person name="Martijn J."/>
            <person name="Lind A.E."/>
            <person name="van Eijk R."/>
            <person name="Schleper C."/>
            <person name="Guy L."/>
            <person name="Ettema T.J."/>
        </authorList>
    </citation>
    <scope>NUCLEOTIDE SEQUENCE</scope>
</reference>
<dbReference type="EMBL" id="LAZR01023185">
    <property type="protein sequence ID" value="KKL79398.1"/>
    <property type="molecule type" value="Genomic_DNA"/>
</dbReference>
<sequence length="45" mass="5230">MSNGILFIGWPDGESFLEQEAIVVETFEIMKDELTRMMKTHGKRN</sequence>
<proteinExistence type="predicted"/>
<gene>
    <name evidence="1" type="ORF">LCGC14_2015230</name>
</gene>
<organism evidence="1">
    <name type="scientific">marine sediment metagenome</name>
    <dbReference type="NCBI Taxonomy" id="412755"/>
    <lineage>
        <taxon>unclassified sequences</taxon>
        <taxon>metagenomes</taxon>
        <taxon>ecological metagenomes</taxon>
    </lineage>
</organism>